<feature type="chain" id="PRO_5025540566" evidence="1">
    <location>
        <begin position="21"/>
        <end position="138"/>
    </location>
</feature>
<keyword evidence="1" id="KW-0732">Signal</keyword>
<dbReference type="Proteomes" id="UP000436088">
    <property type="component" value="Unassembled WGS sequence"/>
</dbReference>
<keyword evidence="3" id="KW-1185">Reference proteome</keyword>
<protein>
    <submittedName>
        <fullName evidence="2">Carbon catabolite repressor protein-like protein</fullName>
    </submittedName>
</protein>
<dbReference type="AlphaFoldDB" id="A0A6A3AD50"/>
<evidence type="ECO:0000313" key="3">
    <source>
        <dbReference type="Proteomes" id="UP000436088"/>
    </source>
</evidence>
<sequence>MHSLIDIAGGLVIELLSLFAYPTPELPTPCFEYHTAFDGVTFGIVAGIQQTYHQFHHETVPRIFTSRLMIPAFLERMLVGIPMTLIVKFCSKTREMDSPGSIKHIGPCVVGGRSCPIPLLSPEVVKLLLGLVQRISLF</sequence>
<proteinExistence type="predicted"/>
<accession>A0A6A3AD50</accession>
<dbReference type="EMBL" id="VEPZ02001019">
    <property type="protein sequence ID" value="KAE8701677.1"/>
    <property type="molecule type" value="Genomic_DNA"/>
</dbReference>
<comment type="caution">
    <text evidence="2">The sequence shown here is derived from an EMBL/GenBank/DDBJ whole genome shotgun (WGS) entry which is preliminary data.</text>
</comment>
<feature type="signal peptide" evidence="1">
    <location>
        <begin position="1"/>
        <end position="20"/>
    </location>
</feature>
<reference evidence="2" key="1">
    <citation type="submission" date="2019-09" db="EMBL/GenBank/DDBJ databases">
        <title>Draft genome information of white flower Hibiscus syriacus.</title>
        <authorList>
            <person name="Kim Y.-M."/>
        </authorList>
    </citation>
    <scope>NUCLEOTIDE SEQUENCE [LARGE SCALE GENOMIC DNA]</scope>
    <source>
        <strain evidence="2">YM2019G1</strain>
    </source>
</reference>
<gene>
    <name evidence="2" type="ORF">F3Y22_tig00110528pilonHSYRG00394</name>
</gene>
<evidence type="ECO:0000256" key="1">
    <source>
        <dbReference type="SAM" id="SignalP"/>
    </source>
</evidence>
<organism evidence="2 3">
    <name type="scientific">Hibiscus syriacus</name>
    <name type="common">Rose of Sharon</name>
    <dbReference type="NCBI Taxonomy" id="106335"/>
    <lineage>
        <taxon>Eukaryota</taxon>
        <taxon>Viridiplantae</taxon>
        <taxon>Streptophyta</taxon>
        <taxon>Embryophyta</taxon>
        <taxon>Tracheophyta</taxon>
        <taxon>Spermatophyta</taxon>
        <taxon>Magnoliopsida</taxon>
        <taxon>eudicotyledons</taxon>
        <taxon>Gunneridae</taxon>
        <taxon>Pentapetalae</taxon>
        <taxon>rosids</taxon>
        <taxon>malvids</taxon>
        <taxon>Malvales</taxon>
        <taxon>Malvaceae</taxon>
        <taxon>Malvoideae</taxon>
        <taxon>Hibiscus</taxon>
    </lineage>
</organism>
<evidence type="ECO:0000313" key="2">
    <source>
        <dbReference type="EMBL" id="KAE8701677.1"/>
    </source>
</evidence>
<name>A0A6A3AD50_HIBSY</name>